<feature type="transmembrane region" description="Helical" evidence="1">
    <location>
        <begin position="112"/>
        <end position="136"/>
    </location>
</feature>
<evidence type="ECO:0000256" key="1">
    <source>
        <dbReference type="SAM" id="Phobius"/>
    </source>
</evidence>
<gene>
    <name evidence="2" type="ORF">ISP17_01100</name>
</gene>
<dbReference type="PANTHER" id="PTHR32251">
    <property type="entry name" value="3-OXO-5-ALPHA-STEROID 4-DEHYDROGENASE"/>
    <property type="match status" value="1"/>
</dbReference>
<feature type="transmembrane region" description="Helical" evidence="1">
    <location>
        <begin position="171"/>
        <end position="188"/>
    </location>
</feature>
<dbReference type="Gene3D" id="1.20.120.1630">
    <property type="match status" value="1"/>
</dbReference>
<sequence length="241" mass="26879">MAIATWLLSVAKRNVAIVDSVWSLMFIAEACIYVFGAPAPSARGLLVAALVGIWGLRLSLHITVRGWGHGEDRRYQAIRERNEPGFALKSLYLVFVLQAVLAWIISLPLFGAAMGASALGPLDAVGVLLWLVGFVFEAGGDWQLSRFKADPANKGKVMDRGLWRWTRHPNYFGDFCVWWGLYLIALSAGAWWSVVGPLLMSVLLMRVSGVTLLEKDIGERRPQYAEYIRRTNAFFPGPRKR</sequence>
<organism evidence="2 3">
    <name type="scientific">Dyella ginsengisoli</name>
    <dbReference type="NCBI Taxonomy" id="363848"/>
    <lineage>
        <taxon>Bacteria</taxon>
        <taxon>Pseudomonadati</taxon>
        <taxon>Pseudomonadota</taxon>
        <taxon>Gammaproteobacteria</taxon>
        <taxon>Lysobacterales</taxon>
        <taxon>Rhodanobacteraceae</taxon>
        <taxon>Dyella</taxon>
    </lineage>
</organism>
<keyword evidence="3" id="KW-1185">Reference proteome</keyword>
<keyword evidence="1" id="KW-0812">Transmembrane</keyword>
<protein>
    <submittedName>
        <fullName evidence="2">DUF1295 domain-containing protein</fullName>
    </submittedName>
</protein>
<dbReference type="PANTHER" id="PTHR32251:SF17">
    <property type="entry name" value="STEROID 5-ALPHA REDUCTASE C-TERMINAL DOMAIN-CONTAINING PROTEIN"/>
    <property type="match status" value="1"/>
</dbReference>
<evidence type="ECO:0000313" key="2">
    <source>
        <dbReference type="EMBL" id="MFK2902542.1"/>
    </source>
</evidence>
<dbReference type="PROSITE" id="PS50244">
    <property type="entry name" value="S5A_REDUCTASE"/>
    <property type="match status" value="1"/>
</dbReference>
<dbReference type="EMBL" id="JADIKM010000001">
    <property type="protein sequence ID" value="MFK2902542.1"/>
    <property type="molecule type" value="Genomic_DNA"/>
</dbReference>
<proteinExistence type="predicted"/>
<keyword evidence="1" id="KW-0472">Membrane</keyword>
<accession>A0ABW8JRS8</accession>
<keyword evidence="1" id="KW-1133">Transmembrane helix</keyword>
<feature type="transmembrane region" description="Helical" evidence="1">
    <location>
        <begin position="45"/>
        <end position="64"/>
    </location>
</feature>
<reference evidence="2 3" key="1">
    <citation type="submission" date="2020-10" db="EMBL/GenBank/DDBJ databases">
        <title>Phylogeny of dyella-like bacteria.</title>
        <authorList>
            <person name="Fu J."/>
        </authorList>
    </citation>
    <scope>NUCLEOTIDE SEQUENCE [LARGE SCALE GENOMIC DNA]</scope>
    <source>
        <strain evidence="2 3">Gsoil3046</strain>
    </source>
</reference>
<comment type="caution">
    <text evidence="2">The sequence shown here is derived from an EMBL/GenBank/DDBJ whole genome shotgun (WGS) entry which is preliminary data.</text>
</comment>
<evidence type="ECO:0000313" key="3">
    <source>
        <dbReference type="Proteomes" id="UP001620460"/>
    </source>
</evidence>
<feature type="transmembrane region" description="Helical" evidence="1">
    <location>
        <begin position="85"/>
        <end position="106"/>
    </location>
</feature>
<dbReference type="Proteomes" id="UP001620460">
    <property type="component" value="Unassembled WGS sequence"/>
</dbReference>
<dbReference type="InterPro" id="IPR010721">
    <property type="entry name" value="UstE-like"/>
</dbReference>
<feature type="transmembrane region" description="Helical" evidence="1">
    <location>
        <begin position="21"/>
        <end position="39"/>
    </location>
</feature>
<name>A0ABW8JRS8_9GAMM</name>
<dbReference type="Pfam" id="PF06966">
    <property type="entry name" value="DUF1295"/>
    <property type="match status" value="1"/>
</dbReference>